<gene>
    <name evidence="2" type="ORF">Edafosvirus6_53</name>
</gene>
<proteinExistence type="predicted"/>
<reference evidence="2" key="1">
    <citation type="submission" date="2018-10" db="EMBL/GenBank/DDBJ databases">
        <title>Hidden diversity of soil giant viruses.</title>
        <authorList>
            <person name="Schulz F."/>
            <person name="Alteio L."/>
            <person name="Goudeau D."/>
            <person name="Ryan E.M."/>
            <person name="Malmstrom R.R."/>
            <person name="Blanchard J."/>
            <person name="Woyke T."/>
        </authorList>
    </citation>
    <scope>NUCLEOTIDE SEQUENCE</scope>
    <source>
        <strain evidence="2">EDV1</strain>
    </source>
</reference>
<keyword evidence="1" id="KW-1133">Transmembrane helix</keyword>
<keyword evidence="1" id="KW-0812">Transmembrane</keyword>
<evidence type="ECO:0000256" key="1">
    <source>
        <dbReference type="SAM" id="Phobius"/>
    </source>
</evidence>
<organism evidence="2">
    <name type="scientific">Edafosvirus sp</name>
    <dbReference type="NCBI Taxonomy" id="2487765"/>
    <lineage>
        <taxon>Viruses</taxon>
        <taxon>Varidnaviria</taxon>
        <taxon>Bamfordvirae</taxon>
        <taxon>Nucleocytoviricota</taxon>
        <taxon>Megaviricetes</taxon>
        <taxon>Imitervirales</taxon>
        <taxon>Mimiviridae</taxon>
        <taxon>Klosneuvirinae</taxon>
    </lineage>
</organism>
<name>A0A3G4ZV48_9VIRU</name>
<sequence>MIFHLSNVVNGTFNYTIFYDVCISIFFPVRHSI</sequence>
<keyword evidence="1" id="KW-0472">Membrane</keyword>
<feature type="transmembrane region" description="Helical" evidence="1">
    <location>
        <begin position="12"/>
        <end position="29"/>
    </location>
</feature>
<dbReference type="EMBL" id="MK072071">
    <property type="protein sequence ID" value="AYV78204.1"/>
    <property type="molecule type" value="Genomic_DNA"/>
</dbReference>
<accession>A0A3G4ZV48</accession>
<evidence type="ECO:0000313" key="2">
    <source>
        <dbReference type="EMBL" id="AYV78204.1"/>
    </source>
</evidence>
<protein>
    <submittedName>
        <fullName evidence="2">Uncharacterized protein</fullName>
    </submittedName>
</protein>